<dbReference type="AlphaFoldDB" id="A0A4U3A8W4"/>
<dbReference type="RefSeq" id="WP_106103482.1">
    <property type="nucleotide sequence ID" value="NZ_SZOD01000332.1"/>
</dbReference>
<evidence type="ECO:0000313" key="1">
    <source>
        <dbReference type="EMBL" id="TKI84195.1"/>
    </source>
</evidence>
<comment type="caution">
    <text evidence="1">The sequence shown here is derived from an EMBL/GenBank/DDBJ whole genome shotgun (WGS) entry which is preliminary data.</text>
</comment>
<evidence type="ECO:0000313" key="2">
    <source>
        <dbReference type="Proteomes" id="UP000305524"/>
    </source>
</evidence>
<proteinExistence type="predicted"/>
<dbReference type="EMBL" id="SZOD01000332">
    <property type="protein sequence ID" value="TKI84195.1"/>
    <property type="molecule type" value="Genomic_DNA"/>
</dbReference>
<organism evidence="1 2">
    <name type="scientific">Bacillus mycoides</name>
    <dbReference type="NCBI Taxonomy" id="1405"/>
    <lineage>
        <taxon>Bacteria</taxon>
        <taxon>Bacillati</taxon>
        <taxon>Bacillota</taxon>
        <taxon>Bacilli</taxon>
        <taxon>Bacillales</taxon>
        <taxon>Bacillaceae</taxon>
        <taxon>Bacillus</taxon>
        <taxon>Bacillus cereus group</taxon>
    </lineage>
</organism>
<gene>
    <name evidence="1" type="ORF">FC701_14845</name>
</gene>
<name>A0A4U3A8W4_BACMY</name>
<dbReference type="Proteomes" id="UP000305524">
    <property type="component" value="Unassembled WGS sequence"/>
</dbReference>
<accession>A0A4U3A8W4</accession>
<sequence>MDKNMENMKNSIVQFDSVIEKYHGYKELLKKDLKEIILKNCKTYGEIDRFLLVQTKSAHWNNNQFKTLIIEELKEEFEREKNSLSVQ</sequence>
<protein>
    <submittedName>
        <fullName evidence="1">Uncharacterized protein</fullName>
    </submittedName>
</protein>
<reference evidence="1 2" key="1">
    <citation type="journal article" date="2019" name="Environ. Microbiol.">
        <title>An active ?-lactamase is a part of an orchestrated cell wall stress resistance network of Bacillus subtilis and related rhizosphere species.</title>
        <authorList>
            <person name="Bucher T."/>
            <person name="Keren-Paz A."/>
            <person name="Hausser J."/>
            <person name="Olender T."/>
            <person name="Cytryn E."/>
            <person name="Kolodkin-Gal I."/>
        </authorList>
    </citation>
    <scope>NUCLEOTIDE SEQUENCE [LARGE SCALE GENOMIC DNA]</scope>
    <source>
        <strain evidence="1 2">I186</strain>
    </source>
</reference>